<keyword evidence="2" id="KW-0963">Cytoplasm</keyword>
<dbReference type="RefSeq" id="WP_153249803.1">
    <property type="nucleotide sequence ID" value="NZ_CP044205.1"/>
</dbReference>
<dbReference type="GO" id="GO:0045893">
    <property type="term" value="P:positive regulation of DNA-templated transcription"/>
    <property type="evidence" value="ECO:0007669"/>
    <property type="project" value="UniProtKB-ARBA"/>
</dbReference>
<dbReference type="EMBL" id="CP044205">
    <property type="protein sequence ID" value="QFY43827.1"/>
    <property type="molecule type" value="Genomic_DNA"/>
</dbReference>
<evidence type="ECO:0000256" key="7">
    <source>
        <dbReference type="ARBA" id="ARBA00023163"/>
    </source>
</evidence>
<feature type="domain" description="Response regulatory" evidence="10">
    <location>
        <begin position="7"/>
        <end position="120"/>
    </location>
</feature>
<dbReference type="InterPro" id="IPR011006">
    <property type="entry name" value="CheY-like_superfamily"/>
</dbReference>
<gene>
    <name evidence="12" type="ORF">F6R98_15300</name>
</gene>
<evidence type="ECO:0000313" key="12">
    <source>
        <dbReference type="EMBL" id="QFY43827.1"/>
    </source>
</evidence>
<dbReference type="GO" id="GO:0032993">
    <property type="term" value="C:protein-DNA complex"/>
    <property type="evidence" value="ECO:0007669"/>
    <property type="project" value="TreeGrafter"/>
</dbReference>
<keyword evidence="4" id="KW-0902">Two-component regulatory system</keyword>
<dbReference type="CDD" id="cd00383">
    <property type="entry name" value="trans_reg_C"/>
    <property type="match status" value="1"/>
</dbReference>
<dbReference type="Gene3D" id="3.40.50.2300">
    <property type="match status" value="1"/>
</dbReference>
<keyword evidence="6 9" id="KW-0238">DNA-binding</keyword>
<dbReference type="GO" id="GO:0000987">
    <property type="term" value="F:cis-regulatory region sequence-specific DNA binding"/>
    <property type="evidence" value="ECO:0007669"/>
    <property type="project" value="UniProtKB-ARBA"/>
</dbReference>
<proteinExistence type="predicted"/>
<dbReference type="AlphaFoldDB" id="A0A5Q0BP18"/>
<name>A0A5Q0BP18_9GAMM</name>
<evidence type="ECO:0000256" key="8">
    <source>
        <dbReference type="PROSITE-ProRule" id="PRU00169"/>
    </source>
</evidence>
<dbReference type="OrthoDB" id="9802426at2"/>
<keyword evidence="3 8" id="KW-0597">Phosphoprotein</keyword>
<dbReference type="GO" id="GO:0005829">
    <property type="term" value="C:cytosol"/>
    <property type="evidence" value="ECO:0007669"/>
    <property type="project" value="TreeGrafter"/>
</dbReference>
<dbReference type="KEGG" id="mmob:F6R98_15300"/>
<dbReference type="InterPro" id="IPR036388">
    <property type="entry name" value="WH-like_DNA-bd_sf"/>
</dbReference>
<reference evidence="12 13" key="1">
    <citation type="submission" date="2019-09" db="EMBL/GenBank/DDBJ databases">
        <title>Ecophysiology of the spiral-shaped methanotroph Methylospira mobilis as revealed by the complete genome sequence.</title>
        <authorList>
            <person name="Oshkin I.Y."/>
            <person name="Dedysh S.N."/>
            <person name="Miroshnikov K."/>
            <person name="Danilova O.V."/>
            <person name="Hakobyan A."/>
            <person name="Liesack W."/>
        </authorList>
    </citation>
    <scope>NUCLEOTIDE SEQUENCE [LARGE SCALE GENOMIC DNA]</scope>
    <source>
        <strain evidence="12 13">Shm1</strain>
    </source>
</reference>
<evidence type="ECO:0000256" key="4">
    <source>
        <dbReference type="ARBA" id="ARBA00023012"/>
    </source>
</evidence>
<evidence type="ECO:0000256" key="3">
    <source>
        <dbReference type="ARBA" id="ARBA00022553"/>
    </source>
</evidence>
<feature type="modified residue" description="4-aspartylphosphate" evidence="8">
    <location>
        <position position="56"/>
    </location>
</feature>
<dbReference type="CDD" id="cd17620">
    <property type="entry name" value="REC_OmpR_KdpE-like"/>
    <property type="match status" value="1"/>
</dbReference>
<keyword evidence="13" id="KW-1185">Reference proteome</keyword>
<accession>A0A5Q0BP18</accession>
<evidence type="ECO:0000259" key="11">
    <source>
        <dbReference type="PROSITE" id="PS51755"/>
    </source>
</evidence>
<feature type="domain" description="OmpR/PhoB-type" evidence="11">
    <location>
        <begin position="132"/>
        <end position="231"/>
    </location>
</feature>
<evidence type="ECO:0000256" key="2">
    <source>
        <dbReference type="ARBA" id="ARBA00022490"/>
    </source>
</evidence>
<evidence type="ECO:0000256" key="5">
    <source>
        <dbReference type="ARBA" id="ARBA00023015"/>
    </source>
</evidence>
<dbReference type="Pfam" id="PF00486">
    <property type="entry name" value="Trans_reg_C"/>
    <property type="match status" value="1"/>
</dbReference>
<evidence type="ECO:0000256" key="9">
    <source>
        <dbReference type="PROSITE-ProRule" id="PRU01091"/>
    </source>
</evidence>
<dbReference type="GO" id="GO:0042802">
    <property type="term" value="F:identical protein binding"/>
    <property type="evidence" value="ECO:0007669"/>
    <property type="project" value="UniProtKB-ARBA"/>
</dbReference>
<dbReference type="PROSITE" id="PS51755">
    <property type="entry name" value="OMPR_PHOB"/>
    <property type="match status" value="1"/>
</dbReference>
<dbReference type="Gene3D" id="1.10.10.10">
    <property type="entry name" value="Winged helix-like DNA-binding domain superfamily/Winged helix DNA-binding domain"/>
    <property type="match status" value="1"/>
</dbReference>
<keyword evidence="7" id="KW-0804">Transcription</keyword>
<dbReference type="InParanoid" id="A0A5Q0BP18"/>
<dbReference type="FunCoup" id="A0A5Q0BP18">
    <property type="interactions" value="197"/>
</dbReference>
<dbReference type="FunFam" id="1.10.10.10:FF:000210">
    <property type="entry name" value="Winged-helix transcriptional response regulator KdpE"/>
    <property type="match status" value="1"/>
</dbReference>
<keyword evidence="5" id="KW-0805">Transcription regulation</keyword>
<organism evidence="12 13">
    <name type="scientific">Candidatus Methylospira mobilis</name>
    <dbReference type="NCBI Taxonomy" id="1808979"/>
    <lineage>
        <taxon>Bacteria</taxon>
        <taxon>Pseudomonadati</taxon>
        <taxon>Pseudomonadota</taxon>
        <taxon>Gammaproteobacteria</taxon>
        <taxon>Methylococcales</taxon>
        <taxon>Methylococcaceae</taxon>
        <taxon>Candidatus Methylospira</taxon>
    </lineage>
</organism>
<sequence>MDTAETVILVIEDDPHIRKFLKTGLATHNFKIFEATTGRAGATEALDRKPDLIILDLGLPDMDGVQVVRELRQWTALPIIILSARSTEQSKIEALDAGADDYLIKPFSLGELLARIRVALRHAVSTREQDQSGSFEHEGLKVDLINRAVYIDGQEIHLTPIQYRLLAMMVRNAGRVLTHHQILKEIWGPTFTDNAHYLRIYMSQLRQKIESDPAQPKYLLTESGVGYRLKV</sequence>
<comment type="subcellular location">
    <subcellularLocation>
        <location evidence="1">Cytoplasm</location>
    </subcellularLocation>
</comment>
<dbReference type="SMART" id="SM00862">
    <property type="entry name" value="Trans_reg_C"/>
    <property type="match status" value="1"/>
</dbReference>
<dbReference type="InterPro" id="IPR001867">
    <property type="entry name" value="OmpR/PhoB-type_DNA-bd"/>
</dbReference>
<dbReference type="PROSITE" id="PS50110">
    <property type="entry name" value="RESPONSE_REGULATORY"/>
    <property type="match status" value="1"/>
</dbReference>
<evidence type="ECO:0000256" key="6">
    <source>
        <dbReference type="ARBA" id="ARBA00023125"/>
    </source>
</evidence>
<dbReference type="PANTHER" id="PTHR48111">
    <property type="entry name" value="REGULATOR OF RPOS"/>
    <property type="match status" value="1"/>
</dbReference>
<dbReference type="GO" id="GO:0000156">
    <property type="term" value="F:phosphorelay response regulator activity"/>
    <property type="evidence" value="ECO:0007669"/>
    <property type="project" value="TreeGrafter"/>
</dbReference>
<dbReference type="Gene3D" id="6.10.250.690">
    <property type="match status" value="1"/>
</dbReference>
<dbReference type="PANTHER" id="PTHR48111:SF50">
    <property type="entry name" value="KDP OPERON TRANSCRIPTIONAL REGULATORY PROTEIN KDPE"/>
    <property type="match status" value="1"/>
</dbReference>
<dbReference type="InterPro" id="IPR039420">
    <property type="entry name" value="WalR-like"/>
</dbReference>
<evidence type="ECO:0000259" key="10">
    <source>
        <dbReference type="PROSITE" id="PS50110"/>
    </source>
</evidence>
<dbReference type="Pfam" id="PF00072">
    <property type="entry name" value="Response_reg"/>
    <property type="match status" value="1"/>
</dbReference>
<evidence type="ECO:0000313" key="13">
    <source>
        <dbReference type="Proteomes" id="UP000325755"/>
    </source>
</evidence>
<dbReference type="SMART" id="SM00448">
    <property type="entry name" value="REC"/>
    <property type="match status" value="1"/>
</dbReference>
<protein>
    <submittedName>
        <fullName evidence="12">Response regulator</fullName>
    </submittedName>
</protein>
<evidence type="ECO:0000256" key="1">
    <source>
        <dbReference type="ARBA" id="ARBA00004496"/>
    </source>
</evidence>
<dbReference type="InterPro" id="IPR001789">
    <property type="entry name" value="Sig_transdc_resp-reg_receiver"/>
</dbReference>
<dbReference type="FunFam" id="3.40.50.2300:FF:000021">
    <property type="entry name" value="Two-component system response regulator KdpE"/>
    <property type="match status" value="1"/>
</dbReference>
<dbReference type="SUPFAM" id="SSF52172">
    <property type="entry name" value="CheY-like"/>
    <property type="match status" value="1"/>
</dbReference>
<dbReference type="Proteomes" id="UP000325755">
    <property type="component" value="Chromosome"/>
</dbReference>
<feature type="DNA-binding region" description="OmpR/PhoB-type" evidence="9">
    <location>
        <begin position="132"/>
        <end position="231"/>
    </location>
</feature>